<evidence type="ECO:0000313" key="10">
    <source>
        <dbReference type="EMBL" id="NMM44767.1"/>
    </source>
</evidence>
<comment type="catalytic activity">
    <reaction evidence="7 8">
        <text>CMP + ATP = CDP + ADP</text>
        <dbReference type="Rhea" id="RHEA:11600"/>
        <dbReference type="ChEBI" id="CHEBI:30616"/>
        <dbReference type="ChEBI" id="CHEBI:58069"/>
        <dbReference type="ChEBI" id="CHEBI:60377"/>
        <dbReference type="ChEBI" id="CHEBI:456216"/>
        <dbReference type="EC" id="2.7.4.25"/>
    </reaction>
</comment>
<evidence type="ECO:0000256" key="8">
    <source>
        <dbReference type="HAMAP-Rule" id="MF_00238"/>
    </source>
</evidence>
<keyword evidence="3 8" id="KW-0547">Nucleotide-binding</keyword>
<name>A0A7Y0HGC0_9PROT</name>
<protein>
    <recommendedName>
        <fullName evidence="8">Cytidylate kinase</fullName>
        <shortName evidence="8">CK</shortName>
        <ecNumber evidence="8">2.7.4.25</ecNumber>
    </recommendedName>
    <alternativeName>
        <fullName evidence="8">Cytidine monophosphate kinase</fullName>
        <shortName evidence="8">CMP kinase</shortName>
    </alternativeName>
</protein>
<feature type="binding site" evidence="8">
    <location>
        <begin position="14"/>
        <end position="22"/>
    </location>
    <ligand>
        <name>ATP</name>
        <dbReference type="ChEBI" id="CHEBI:30616"/>
    </ligand>
</feature>
<dbReference type="Proteomes" id="UP000539372">
    <property type="component" value="Unassembled WGS sequence"/>
</dbReference>
<dbReference type="EC" id="2.7.4.25" evidence="8"/>
<evidence type="ECO:0000256" key="3">
    <source>
        <dbReference type="ARBA" id="ARBA00022741"/>
    </source>
</evidence>
<evidence type="ECO:0000256" key="7">
    <source>
        <dbReference type="ARBA" id="ARBA00048478"/>
    </source>
</evidence>
<evidence type="ECO:0000256" key="2">
    <source>
        <dbReference type="ARBA" id="ARBA00022679"/>
    </source>
</evidence>
<dbReference type="GO" id="GO:0005524">
    <property type="term" value="F:ATP binding"/>
    <property type="evidence" value="ECO:0007669"/>
    <property type="project" value="UniProtKB-UniRule"/>
</dbReference>
<evidence type="ECO:0000256" key="1">
    <source>
        <dbReference type="ARBA" id="ARBA00009427"/>
    </source>
</evidence>
<evidence type="ECO:0000256" key="5">
    <source>
        <dbReference type="ARBA" id="ARBA00022840"/>
    </source>
</evidence>
<dbReference type="GO" id="GO:0006220">
    <property type="term" value="P:pyrimidine nucleotide metabolic process"/>
    <property type="evidence" value="ECO:0007669"/>
    <property type="project" value="UniProtKB-UniRule"/>
</dbReference>
<dbReference type="GO" id="GO:0005737">
    <property type="term" value="C:cytoplasm"/>
    <property type="evidence" value="ECO:0007669"/>
    <property type="project" value="UniProtKB-SubCell"/>
</dbReference>
<comment type="catalytic activity">
    <reaction evidence="6 8">
        <text>dCMP + ATP = dCDP + ADP</text>
        <dbReference type="Rhea" id="RHEA:25094"/>
        <dbReference type="ChEBI" id="CHEBI:30616"/>
        <dbReference type="ChEBI" id="CHEBI:57566"/>
        <dbReference type="ChEBI" id="CHEBI:58593"/>
        <dbReference type="ChEBI" id="CHEBI:456216"/>
        <dbReference type="EC" id="2.7.4.25"/>
    </reaction>
</comment>
<keyword evidence="5 8" id="KW-0067">ATP-binding</keyword>
<dbReference type="CDD" id="cd02020">
    <property type="entry name" value="CMPK"/>
    <property type="match status" value="1"/>
</dbReference>
<dbReference type="SUPFAM" id="SSF52540">
    <property type="entry name" value="P-loop containing nucleoside triphosphate hydrolases"/>
    <property type="match status" value="1"/>
</dbReference>
<keyword evidence="8" id="KW-0963">Cytoplasm</keyword>
<dbReference type="RefSeq" id="WP_169625165.1">
    <property type="nucleotide sequence ID" value="NZ_JABBNT010000003.1"/>
</dbReference>
<dbReference type="EMBL" id="JABBNT010000003">
    <property type="protein sequence ID" value="NMM44767.1"/>
    <property type="molecule type" value="Genomic_DNA"/>
</dbReference>
<dbReference type="InterPro" id="IPR003136">
    <property type="entry name" value="Cytidylate_kin"/>
</dbReference>
<organism evidence="10 11">
    <name type="scientific">Pacificispira spongiicola</name>
    <dbReference type="NCBI Taxonomy" id="2729598"/>
    <lineage>
        <taxon>Bacteria</taxon>
        <taxon>Pseudomonadati</taxon>
        <taxon>Pseudomonadota</taxon>
        <taxon>Alphaproteobacteria</taxon>
        <taxon>Rhodospirillales</taxon>
        <taxon>Rhodospirillaceae</taxon>
        <taxon>Pacificispira</taxon>
    </lineage>
</organism>
<proteinExistence type="inferred from homology"/>
<dbReference type="InterPro" id="IPR011994">
    <property type="entry name" value="Cytidylate_kinase_dom"/>
</dbReference>
<dbReference type="HAMAP" id="MF_00238">
    <property type="entry name" value="Cytidyl_kinase_type1"/>
    <property type="match status" value="1"/>
</dbReference>
<accession>A0A7Y0HGC0</accession>
<dbReference type="NCBIfam" id="TIGR00017">
    <property type="entry name" value="cmk"/>
    <property type="match status" value="1"/>
</dbReference>
<gene>
    <name evidence="8" type="primary">cmk</name>
    <name evidence="10" type="ORF">HH303_09780</name>
</gene>
<feature type="domain" description="Cytidylate kinase" evidence="9">
    <location>
        <begin position="10"/>
        <end position="213"/>
    </location>
</feature>
<dbReference type="Gene3D" id="3.40.50.300">
    <property type="entry name" value="P-loop containing nucleotide triphosphate hydrolases"/>
    <property type="match status" value="1"/>
</dbReference>
<reference evidence="10 11" key="1">
    <citation type="submission" date="2020-04" db="EMBL/GenBank/DDBJ databases">
        <title>Rhodospirillaceae bacterium KN72 isolated from deep sea.</title>
        <authorList>
            <person name="Zhang D.-C."/>
        </authorList>
    </citation>
    <scope>NUCLEOTIDE SEQUENCE [LARGE SCALE GENOMIC DNA]</scope>
    <source>
        <strain evidence="10 11">KN72</strain>
    </source>
</reference>
<comment type="subcellular location">
    <subcellularLocation>
        <location evidence="8">Cytoplasm</location>
    </subcellularLocation>
</comment>
<comment type="similarity">
    <text evidence="1 8">Belongs to the cytidylate kinase family. Type 1 subfamily.</text>
</comment>
<keyword evidence="2 8" id="KW-0808">Transferase</keyword>
<dbReference type="GO" id="GO:0036431">
    <property type="term" value="F:dCMP kinase activity"/>
    <property type="evidence" value="ECO:0007669"/>
    <property type="project" value="InterPro"/>
</dbReference>
<dbReference type="Pfam" id="PF02224">
    <property type="entry name" value="Cytidylate_kin"/>
    <property type="match status" value="1"/>
</dbReference>
<evidence type="ECO:0000259" key="9">
    <source>
        <dbReference type="Pfam" id="PF02224"/>
    </source>
</evidence>
<keyword evidence="4 8" id="KW-0418">Kinase</keyword>
<evidence type="ECO:0000256" key="4">
    <source>
        <dbReference type="ARBA" id="ARBA00022777"/>
    </source>
</evidence>
<keyword evidence="11" id="KW-1185">Reference proteome</keyword>
<sequence>MSDTPAPPVVAVDGPAASGKGTLARRLAKQFDFAYLDTGKLYRAVGMKVVRSGGDPEDEDAAEAAARALDISELEDPALSGDDAASAASKVAAIPGVRAALLEFQRTFAAVPPDGKPGAVLDGRDIGTVIAPDATVKLFATASVEVRADRRHKELINRGEASIYAHVLEELKARDARDMNRAAAPLVAASDAVVLDTSDLGIDEAFAAALRIVEGPVQKALEARED</sequence>
<dbReference type="AlphaFoldDB" id="A0A7Y0HGC0"/>
<dbReference type="InterPro" id="IPR027417">
    <property type="entry name" value="P-loop_NTPase"/>
</dbReference>
<evidence type="ECO:0000313" key="11">
    <source>
        <dbReference type="Proteomes" id="UP000539372"/>
    </source>
</evidence>
<comment type="caution">
    <text evidence="10">The sequence shown here is derived from an EMBL/GenBank/DDBJ whole genome shotgun (WGS) entry which is preliminary data.</text>
</comment>
<evidence type="ECO:0000256" key="6">
    <source>
        <dbReference type="ARBA" id="ARBA00047615"/>
    </source>
</evidence>